<accession>A0A9P6VXT8</accession>
<dbReference type="SUPFAM" id="SSF48452">
    <property type="entry name" value="TPR-like"/>
    <property type="match status" value="2"/>
</dbReference>
<gene>
    <name evidence="3" type="primary">TFC4</name>
    <name evidence="3" type="ORF">C6P45_002229</name>
</gene>
<dbReference type="SMART" id="SM00028">
    <property type="entry name" value="TPR"/>
    <property type="match status" value="7"/>
</dbReference>
<evidence type="ECO:0000313" key="3">
    <source>
        <dbReference type="EMBL" id="KAG0658201.1"/>
    </source>
</evidence>
<reference evidence="3 4" key="1">
    <citation type="submission" date="2020-11" db="EMBL/GenBank/DDBJ databases">
        <title>Kefir isolates.</title>
        <authorList>
            <person name="Marcisauskas S."/>
            <person name="Kim Y."/>
            <person name="Blasche S."/>
        </authorList>
    </citation>
    <scope>NUCLEOTIDE SEQUENCE [LARGE SCALE GENOMIC DNA]</scope>
    <source>
        <strain evidence="3 4">OG2</strain>
    </source>
</reference>
<dbReference type="PROSITE" id="PS50005">
    <property type="entry name" value="TPR"/>
    <property type="match status" value="2"/>
</dbReference>
<sequence>MPPRGRKKVQPSVSDVPLNGSDIENDIDEDELYGNMDHLRQMVGGSDDESLSDLGIDSDREDDRNYIDNDVYNESVGSGKDSLLAEFSDYEQGSDEDDEQNFMDAIREANNFKVKNRKKKKNGKIIRTKRDRVLDPEVADLLSRANEAFVRNDLQVAEGLYNEIIKKDPRNFAAYETLGDIYQLQGRLNDCCNSWFLAAHINSSDWEFWKIVAILSADLEHYRQAIYCFSRVININREEWECVYRRATLYKKIGQLGKALEGFQKLYKNHPYDANFLRELAILYVDYDKVDEAIELYKAVYDDNIHRRWAIENAMENAMDSSSSESEEDSDENDEEEEEETADGGKKNMKKKKDNEEVDQDELPEEHLEEMEMFPEINWKKINKKYRCIPFDWSSLNIVAELYLKSPLGGASGIKVIKAYARWIEKRENQTFWNDVADDSEYDMRRIKNSRYDALPASEKEKSYTLPIDIRVRLGLLRLSHDNFTEAMNQFQFLYDENFEDTADLHFEVAVSLTKAEKFQEAIDFFLPLSSIEDFQNVQLYECLGKCYKDLENYEAARDNYERAITIDPSILENKLDLAEVYYHLGNNERFKSLLNEVTEIRKEQDAALYGSIKGVSSGEKKKQTENRDKSSRPLLEDSMFRQYNSKRKKTPQDIEREKIDRERKITTKVVDKYKSLEKFEEGIASGDDKLIIPWIDTVSDLIDVFSSIKNFFVRNRSRKFVGIIRRTKKFNTVLDYQLERLSKLSGGDNLSDGLPLMEERVTLTSTTELRGLTYDQWFELFMNLSLTLTKYQSVEDGLSIIETAQEVNVFIQNPERAKMMKFVHLAIVLEMNKEEEIAESLRGLLNQYQFNRKVFEIFMLSLSHGQMAADIISSTVQQKFFLRQIKAFDSVRFNTHVNGQASLTNKEVVNPDNVSSPYLYYIYAVLLYSSRGFLSALQYLSWLEKDTPDDPMVNLLMGLCHTHRSMQRLTANRHFQFLHGLRYLYRYYDIRSTMYTELESQEADYNLGRAFHLMGLTTIAITYYNKVLIDYKDDKLKKHAAYNSILIYQNSGNIELANHIMEKYLSI</sequence>
<comment type="caution">
    <text evidence="3">The sequence shown here is derived from an EMBL/GenBank/DDBJ whole genome shotgun (WGS) entry which is preliminary data.</text>
</comment>
<dbReference type="PROSITE" id="PS50293">
    <property type="entry name" value="TPR_REGION"/>
    <property type="match status" value="1"/>
</dbReference>
<feature type="compositionally biased region" description="Acidic residues" evidence="2">
    <location>
        <begin position="356"/>
        <end position="369"/>
    </location>
</feature>
<dbReference type="PANTHER" id="PTHR23082:SF0">
    <property type="entry name" value="GENERAL TRANSCRIPTION FACTOR 3C POLYPEPTIDE 3"/>
    <property type="match status" value="1"/>
</dbReference>
<dbReference type="Pfam" id="PF13432">
    <property type="entry name" value="TPR_16"/>
    <property type="match status" value="2"/>
</dbReference>
<name>A0A9P6VXT8_MAUEX</name>
<dbReference type="InterPro" id="IPR019734">
    <property type="entry name" value="TPR_rpt"/>
</dbReference>
<evidence type="ECO:0000256" key="2">
    <source>
        <dbReference type="SAM" id="MobiDB-lite"/>
    </source>
</evidence>
<evidence type="ECO:0000256" key="1">
    <source>
        <dbReference type="PROSITE-ProRule" id="PRU00339"/>
    </source>
</evidence>
<organism evidence="3 4">
    <name type="scientific">Maudiozyma exigua</name>
    <name type="common">Yeast</name>
    <name type="synonym">Kazachstania exigua</name>
    <dbReference type="NCBI Taxonomy" id="34358"/>
    <lineage>
        <taxon>Eukaryota</taxon>
        <taxon>Fungi</taxon>
        <taxon>Dikarya</taxon>
        <taxon>Ascomycota</taxon>
        <taxon>Saccharomycotina</taxon>
        <taxon>Saccharomycetes</taxon>
        <taxon>Saccharomycetales</taxon>
        <taxon>Saccharomycetaceae</taxon>
        <taxon>Maudiozyma</taxon>
    </lineage>
</organism>
<feature type="region of interest" description="Disordered" evidence="2">
    <location>
        <begin position="41"/>
        <end position="62"/>
    </location>
</feature>
<dbReference type="PANTHER" id="PTHR23082">
    <property type="entry name" value="TRANSCRIPTION INITIATION FACTOR IIIC TFIIIC , POLYPEPTIDE 3-RELATED"/>
    <property type="match status" value="1"/>
</dbReference>
<protein>
    <submittedName>
        <fullName evidence="3">Transcription factor TFIIIC subunit tfc4</fullName>
    </submittedName>
</protein>
<dbReference type="InterPro" id="IPR011990">
    <property type="entry name" value="TPR-like_helical_dom_sf"/>
</dbReference>
<feature type="region of interest" description="Disordered" evidence="2">
    <location>
        <begin position="1"/>
        <end position="27"/>
    </location>
</feature>
<dbReference type="GO" id="GO:0000127">
    <property type="term" value="C:transcription factor TFIIIC complex"/>
    <property type="evidence" value="ECO:0007669"/>
    <property type="project" value="TreeGrafter"/>
</dbReference>
<dbReference type="Gene3D" id="1.25.40.10">
    <property type="entry name" value="Tetratricopeptide repeat domain"/>
    <property type="match status" value="3"/>
</dbReference>
<dbReference type="Proteomes" id="UP000750334">
    <property type="component" value="Unassembled WGS sequence"/>
</dbReference>
<dbReference type="AlphaFoldDB" id="A0A9P6VXT8"/>
<feature type="region of interest" description="Disordered" evidence="2">
    <location>
        <begin position="316"/>
        <end position="369"/>
    </location>
</feature>
<dbReference type="EMBL" id="PUHR01000218">
    <property type="protein sequence ID" value="KAG0658201.1"/>
    <property type="molecule type" value="Genomic_DNA"/>
</dbReference>
<dbReference type="GO" id="GO:0006383">
    <property type="term" value="P:transcription by RNA polymerase III"/>
    <property type="evidence" value="ECO:0007669"/>
    <property type="project" value="InterPro"/>
</dbReference>
<feature type="compositionally biased region" description="Acidic residues" evidence="2">
    <location>
        <begin position="325"/>
        <end position="342"/>
    </location>
</feature>
<dbReference type="Pfam" id="PF14559">
    <property type="entry name" value="TPR_19"/>
    <property type="match status" value="1"/>
</dbReference>
<feature type="repeat" description="TPR" evidence="1">
    <location>
        <begin position="240"/>
        <end position="273"/>
    </location>
</feature>
<keyword evidence="1" id="KW-0802">TPR repeat</keyword>
<evidence type="ECO:0000313" key="4">
    <source>
        <dbReference type="Proteomes" id="UP000750334"/>
    </source>
</evidence>
<dbReference type="InterPro" id="IPR039340">
    <property type="entry name" value="Tfc4/TFIIIC-102/Sfc4"/>
</dbReference>
<proteinExistence type="predicted"/>
<keyword evidence="4" id="KW-1185">Reference proteome</keyword>
<feature type="repeat" description="TPR" evidence="1">
    <location>
        <begin position="538"/>
        <end position="571"/>
    </location>
</feature>
<dbReference type="OrthoDB" id="9991317at2759"/>